<sequence length="73" mass="8124">MSLRIGVDGRILAGLHEGSFVRFRDDAEQTGGYLVLIVNDLVAPTDGADYWVADRAELERFAADAEWRIAWGE</sequence>
<comment type="caution">
    <text evidence="1">The sequence shown here is derived from an EMBL/GenBank/DDBJ whole genome shotgun (WGS) entry which is preliminary data.</text>
</comment>
<accession>A0A0A6U7F3</accession>
<proteinExistence type="predicted"/>
<keyword evidence="2" id="KW-1185">Reference proteome</keyword>
<protein>
    <submittedName>
        <fullName evidence="1">Uncharacterized protein</fullName>
    </submittedName>
</protein>
<organism evidence="1 2">
    <name type="scientific">Actinoplanes utahensis</name>
    <dbReference type="NCBI Taxonomy" id="1869"/>
    <lineage>
        <taxon>Bacteria</taxon>
        <taxon>Bacillati</taxon>
        <taxon>Actinomycetota</taxon>
        <taxon>Actinomycetes</taxon>
        <taxon>Micromonosporales</taxon>
        <taxon>Micromonosporaceae</taxon>
        <taxon>Actinoplanes</taxon>
    </lineage>
</organism>
<dbReference type="EMBL" id="JRTT01000141">
    <property type="protein sequence ID" value="KHD71990.1"/>
    <property type="molecule type" value="Genomic_DNA"/>
</dbReference>
<reference evidence="1 2" key="1">
    <citation type="submission" date="2014-10" db="EMBL/GenBank/DDBJ databases">
        <title>Draft genome sequence of Actinoplanes utahensis NRRL 12052.</title>
        <authorList>
            <person name="Velasco-Bucheli B."/>
            <person name="del Cerro C."/>
            <person name="Hormigo D."/>
            <person name="Garcia J.L."/>
            <person name="Acebal C."/>
            <person name="Arroyo M."/>
            <person name="de la Mata I."/>
        </authorList>
    </citation>
    <scope>NUCLEOTIDE SEQUENCE [LARGE SCALE GENOMIC DNA]</scope>
    <source>
        <strain evidence="1 2">NRRL 12052</strain>
    </source>
</reference>
<name>A0A0A6U7F3_ACTUT</name>
<dbReference type="AlphaFoldDB" id="A0A0A6U7F3"/>
<evidence type="ECO:0000313" key="2">
    <source>
        <dbReference type="Proteomes" id="UP000054537"/>
    </source>
</evidence>
<dbReference type="RefSeq" id="WP_043533892.1">
    <property type="nucleotide sequence ID" value="NZ_BAABKU010000010.1"/>
</dbReference>
<gene>
    <name evidence="1" type="ORF">MB27_42440</name>
</gene>
<evidence type="ECO:0000313" key="1">
    <source>
        <dbReference type="EMBL" id="KHD71990.1"/>
    </source>
</evidence>
<dbReference type="OrthoDB" id="3255521at2"/>
<dbReference type="Proteomes" id="UP000054537">
    <property type="component" value="Unassembled WGS sequence"/>
</dbReference>